<evidence type="ECO:0000256" key="2">
    <source>
        <dbReference type="ARBA" id="ARBA00023043"/>
    </source>
</evidence>
<reference evidence="5" key="1">
    <citation type="submission" date="2021-08" db="EMBL/GenBank/DDBJ databases">
        <title>Global Aspergillus fumigatus from environmental and clinical sources.</title>
        <authorList>
            <person name="Barber A."/>
            <person name="Sae-Ong T."/>
        </authorList>
    </citation>
    <scope>NUCLEOTIDE SEQUENCE</scope>
    <source>
        <strain evidence="5">NRZ-2016-071</strain>
    </source>
</reference>
<sequence length="429" mass="47811">MKEGAEREISTRDLTGNIVPSTSACILQQPIPWGRSEVAALAEAGILDRLLRYKRAVATAARCPFVVRQSNHGSVVEVYIAVAADVDSMDLRNMAGLAEEGLEEEQAKRSRDEAGGRDCDDDERYNTYQEQLVEIHDPRAGILQSPNPCFQRHGRAKHVHQLSCALVLHWAIRARDSELVELMIHQKAPLNPAGEEREALSALGVAVVSRDETIIPRLLNAGARPGQNEEPCPIARAIETDQPRVVKLPLEHGIRLNSDTDELDLSMDGHAALFTAIMDGQYEMVEFLIEEGANPHLECKLWTHDYNGCSETLFYRSIGFAIHFRRLRILRLLLAKGVLPGQGDLCLAVKKEFEAVALLSKFSNQNLPQKESIESYLLWQQINRQDNGLDFEIPHKSWFVFDSTLPQEPEKTAGPSGLAYQFSASCGEL</sequence>
<dbReference type="PANTHER" id="PTHR24198:SF165">
    <property type="entry name" value="ANKYRIN REPEAT-CONTAINING PROTEIN-RELATED"/>
    <property type="match status" value="1"/>
</dbReference>
<feature type="repeat" description="ANK" evidence="3">
    <location>
        <begin position="268"/>
        <end position="300"/>
    </location>
</feature>
<evidence type="ECO:0008006" key="7">
    <source>
        <dbReference type="Google" id="ProtNLM"/>
    </source>
</evidence>
<dbReference type="Pfam" id="PF12796">
    <property type="entry name" value="Ank_2"/>
    <property type="match status" value="1"/>
</dbReference>
<name>A0A8H4I3C3_ASPFM</name>
<dbReference type="SMART" id="SM00248">
    <property type="entry name" value="ANK"/>
    <property type="match status" value="3"/>
</dbReference>
<dbReference type="InterPro" id="IPR002110">
    <property type="entry name" value="Ankyrin_rpt"/>
</dbReference>
<feature type="region of interest" description="Disordered" evidence="4">
    <location>
        <begin position="101"/>
        <end position="123"/>
    </location>
</feature>
<dbReference type="PROSITE" id="PS51257">
    <property type="entry name" value="PROKAR_LIPOPROTEIN"/>
    <property type="match status" value="1"/>
</dbReference>
<dbReference type="PROSITE" id="PS50297">
    <property type="entry name" value="ANK_REP_REGION"/>
    <property type="match status" value="1"/>
</dbReference>
<feature type="compositionally biased region" description="Basic and acidic residues" evidence="4">
    <location>
        <begin position="105"/>
        <end position="118"/>
    </location>
</feature>
<accession>A0A8H4I3C3</accession>
<dbReference type="Proteomes" id="UP000813423">
    <property type="component" value="Unassembled WGS sequence"/>
</dbReference>
<dbReference type="AlphaFoldDB" id="A0A8H4I3C3"/>
<organism evidence="5 6">
    <name type="scientific">Aspergillus fumigatus</name>
    <name type="common">Neosartorya fumigata</name>
    <dbReference type="NCBI Taxonomy" id="746128"/>
    <lineage>
        <taxon>Eukaryota</taxon>
        <taxon>Fungi</taxon>
        <taxon>Dikarya</taxon>
        <taxon>Ascomycota</taxon>
        <taxon>Pezizomycotina</taxon>
        <taxon>Eurotiomycetes</taxon>
        <taxon>Eurotiomycetidae</taxon>
        <taxon>Eurotiales</taxon>
        <taxon>Aspergillaceae</taxon>
        <taxon>Aspergillus</taxon>
        <taxon>Aspergillus subgen. Fumigati</taxon>
    </lineage>
</organism>
<protein>
    <recommendedName>
        <fullName evidence="7">Ankyrin repeat protein</fullName>
    </recommendedName>
</protein>
<dbReference type="SUPFAM" id="SSF48403">
    <property type="entry name" value="Ankyrin repeat"/>
    <property type="match status" value="1"/>
</dbReference>
<evidence type="ECO:0000313" key="5">
    <source>
        <dbReference type="EMBL" id="KAH1902851.1"/>
    </source>
</evidence>
<evidence type="ECO:0000256" key="4">
    <source>
        <dbReference type="SAM" id="MobiDB-lite"/>
    </source>
</evidence>
<dbReference type="EMBL" id="JAIBSC010000056">
    <property type="protein sequence ID" value="KAH1902851.1"/>
    <property type="molecule type" value="Genomic_DNA"/>
</dbReference>
<gene>
    <name evidence="5" type="ORF">KXV57_007186</name>
</gene>
<keyword evidence="1" id="KW-0677">Repeat</keyword>
<dbReference type="PROSITE" id="PS50088">
    <property type="entry name" value="ANK_REPEAT"/>
    <property type="match status" value="1"/>
</dbReference>
<dbReference type="InterPro" id="IPR036770">
    <property type="entry name" value="Ankyrin_rpt-contain_sf"/>
</dbReference>
<evidence type="ECO:0000256" key="3">
    <source>
        <dbReference type="PROSITE-ProRule" id="PRU00023"/>
    </source>
</evidence>
<dbReference type="PANTHER" id="PTHR24198">
    <property type="entry name" value="ANKYRIN REPEAT AND PROTEIN KINASE DOMAIN-CONTAINING PROTEIN"/>
    <property type="match status" value="1"/>
</dbReference>
<evidence type="ECO:0000256" key="1">
    <source>
        <dbReference type="ARBA" id="ARBA00022737"/>
    </source>
</evidence>
<proteinExistence type="predicted"/>
<keyword evidence="2 3" id="KW-0040">ANK repeat</keyword>
<comment type="caution">
    <text evidence="5">The sequence shown here is derived from an EMBL/GenBank/DDBJ whole genome shotgun (WGS) entry which is preliminary data.</text>
</comment>
<evidence type="ECO:0000313" key="6">
    <source>
        <dbReference type="Proteomes" id="UP000813423"/>
    </source>
</evidence>
<dbReference type="Gene3D" id="1.25.40.20">
    <property type="entry name" value="Ankyrin repeat-containing domain"/>
    <property type="match status" value="1"/>
</dbReference>